<dbReference type="InterPro" id="IPR009053">
    <property type="entry name" value="Prefoldin"/>
</dbReference>
<dbReference type="GO" id="GO:0003682">
    <property type="term" value="F:chromatin binding"/>
    <property type="evidence" value="ECO:0007669"/>
    <property type="project" value="TreeGrafter"/>
</dbReference>
<evidence type="ECO:0000256" key="4">
    <source>
        <dbReference type="SAM" id="MobiDB-lite"/>
    </source>
</evidence>
<feature type="compositionally biased region" description="Basic and acidic residues" evidence="4">
    <location>
        <begin position="164"/>
        <end position="178"/>
    </location>
</feature>
<dbReference type="SUPFAM" id="SSF46579">
    <property type="entry name" value="Prefoldin"/>
    <property type="match status" value="1"/>
</dbReference>
<keyword evidence="2" id="KW-0539">Nucleus</keyword>
<dbReference type="Proteomes" id="UP001347796">
    <property type="component" value="Unassembled WGS sequence"/>
</dbReference>
<comment type="subcellular location">
    <subcellularLocation>
        <location evidence="1">Nucleus</location>
    </subcellularLocation>
</comment>
<dbReference type="Gene3D" id="1.10.287.370">
    <property type="match status" value="1"/>
</dbReference>
<evidence type="ECO:0000256" key="3">
    <source>
        <dbReference type="ARBA" id="ARBA00038295"/>
    </source>
</evidence>
<evidence type="ECO:0000313" key="5">
    <source>
        <dbReference type="EMBL" id="KAK6185317.1"/>
    </source>
</evidence>
<evidence type="ECO:0000256" key="1">
    <source>
        <dbReference type="ARBA" id="ARBA00004123"/>
    </source>
</evidence>
<dbReference type="EMBL" id="JAZGQO010000006">
    <property type="protein sequence ID" value="KAK6185317.1"/>
    <property type="molecule type" value="Genomic_DNA"/>
</dbReference>
<feature type="compositionally biased region" description="Basic residues" evidence="4">
    <location>
        <begin position="377"/>
        <end position="387"/>
    </location>
</feature>
<dbReference type="AlphaFoldDB" id="A0AAN8JZA2"/>
<dbReference type="PANTHER" id="PTHR15111:SF0">
    <property type="entry name" value="UNCONVENTIONAL PREFOLDIN RPB5 INTERACTOR 1"/>
    <property type="match status" value="1"/>
</dbReference>
<dbReference type="GO" id="GO:0003714">
    <property type="term" value="F:transcription corepressor activity"/>
    <property type="evidence" value="ECO:0007669"/>
    <property type="project" value="TreeGrafter"/>
</dbReference>
<protein>
    <recommendedName>
        <fullName evidence="7">Unconventional prefoldin RPB5 interactor</fullName>
    </recommendedName>
</protein>
<feature type="compositionally biased region" description="Acidic residues" evidence="4">
    <location>
        <begin position="242"/>
        <end position="256"/>
    </location>
</feature>
<feature type="region of interest" description="Disordered" evidence="4">
    <location>
        <begin position="200"/>
        <end position="299"/>
    </location>
</feature>
<dbReference type="CDD" id="cd23159">
    <property type="entry name" value="Prefoldin_URI1"/>
    <property type="match status" value="1"/>
</dbReference>
<dbReference type="GO" id="GO:0005634">
    <property type="term" value="C:nucleus"/>
    <property type="evidence" value="ECO:0007669"/>
    <property type="project" value="UniProtKB-SubCell"/>
</dbReference>
<organism evidence="5 6">
    <name type="scientific">Patella caerulea</name>
    <name type="common">Rayed Mediterranean limpet</name>
    <dbReference type="NCBI Taxonomy" id="87958"/>
    <lineage>
        <taxon>Eukaryota</taxon>
        <taxon>Metazoa</taxon>
        <taxon>Spiralia</taxon>
        <taxon>Lophotrochozoa</taxon>
        <taxon>Mollusca</taxon>
        <taxon>Gastropoda</taxon>
        <taxon>Patellogastropoda</taxon>
        <taxon>Patelloidea</taxon>
        <taxon>Patellidae</taxon>
        <taxon>Patella</taxon>
    </lineage>
</organism>
<dbReference type="InterPro" id="IPR004127">
    <property type="entry name" value="Prefoldin_subunit_alpha"/>
</dbReference>
<name>A0AAN8JZA2_PATCE</name>
<comment type="caution">
    <text evidence="5">The sequence shown here is derived from an EMBL/GenBank/DDBJ whole genome shotgun (WGS) entry which is preliminary data.</text>
</comment>
<feature type="region of interest" description="Disordered" evidence="4">
    <location>
        <begin position="155"/>
        <end position="178"/>
    </location>
</feature>
<dbReference type="GO" id="GO:0000122">
    <property type="term" value="P:negative regulation of transcription by RNA polymerase II"/>
    <property type="evidence" value="ECO:0007669"/>
    <property type="project" value="TreeGrafter"/>
</dbReference>
<feature type="region of interest" description="Disordered" evidence="4">
    <location>
        <begin position="366"/>
        <end position="387"/>
    </location>
</feature>
<gene>
    <name evidence="5" type="ORF">SNE40_007577</name>
</gene>
<keyword evidence="6" id="KW-1185">Reference proteome</keyword>
<dbReference type="Pfam" id="PF02996">
    <property type="entry name" value="Prefoldin"/>
    <property type="match status" value="1"/>
</dbReference>
<evidence type="ECO:0000313" key="6">
    <source>
        <dbReference type="Proteomes" id="UP001347796"/>
    </source>
</evidence>
<evidence type="ECO:0000256" key="2">
    <source>
        <dbReference type="ARBA" id="ARBA00023242"/>
    </source>
</evidence>
<accession>A0AAN8JZA2</accession>
<dbReference type="PANTHER" id="PTHR15111">
    <property type="entry name" value="RNA POLYMERASE II SUBUNIT 5-MEDIATING PROTEIN NNX3"/>
    <property type="match status" value="1"/>
</dbReference>
<dbReference type="GO" id="GO:0019212">
    <property type="term" value="F:phosphatase inhibitor activity"/>
    <property type="evidence" value="ECO:0007669"/>
    <property type="project" value="TreeGrafter"/>
</dbReference>
<feature type="compositionally biased region" description="Polar residues" evidence="4">
    <location>
        <begin position="257"/>
        <end position="278"/>
    </location>
</feature>
<comment type="similarity">
    <text evidence="3">Belongs to the RNA polymerase II subunit 5-mediating protein family.</text>
</comment>
<feature type="compositionally biased region" description="Basic and acidic residues" evidence="4">
    <location>
        <begin position="200"/>
        <end position="210"/>
    </location>
</feature>
<feature type="compositionally biased region" description="Basic and acidic residues" evidence="4">
    <location>
        <begin position="323"/>
        <end position="334"/>
    </location>
</feature>
<dbReference type="InterPro" id="IPR052255">
    <property type="entry name" value="RNA_pol_II_subunit5-mediator"/>
</dbReference>
<evidence type="ECO:0008006" key="7">
    <source>
        <dbReference type="Google" id="ProtNLM"/>
    </source>
</evidence>
<reference evidence="5 6" key="1">
    <citation type="submission" date="2024-01" db="EMBL/GenBank/DDBJ databases">
        <title>The genome of the rayed Mediterranean limpet Patella caerulea (Linnaeus, 1758).</title>
        <authorList>
            <person name="Anh-Thu Weber A."/>
            <person name="Halstead-Nussloch G."/>
        </authorList>
    </citation>
    <scope>NUCLEOTIDE SEQUENCE [LARGE SCALE GENOMIC DNA]</scope>
    <source>
        <strain evidence="5">AATW-2023a</strain>
        <tissue evidence="5">Whole specimen</tissue>
    </source>
</reference>
<feature type="region of interest" description="Disordered" evidence="4">
    <location>
        <begin position="313"/>
        <end position="336"/>
    </location>
</feature>
<proteinExistence type="inferred from homology"/>
<sequence>MEAAHLARLREEQDKAILETDQRIAQWEEMKSNYKALQDRLNSLSHKTSHDIMVPFGPCAFMPGKIVHTNEIMVLLGDNWFVERSSKQAAEIAGRRLTTIDKSIHDLNEQKKLLQPRVDVTSELQNISQEKDGVREIVEDYDSEEERIWREKHRKNVQMQKKKEKLEREKREAKKEKKKVLTDEELWARLDELEEIETKGKELQRLRVDEAPSVPSFSQTQPMLDESTETQTSKKHIQWQDNESDDSYDEQSDDNDTVSTSCKNRITFTHTPSVQQNKSESSEECSESTPDNITSPSDVYKYFGHLTQPKSILKKEKKQSVRKAREAEIEETRNRSSIKKMSDTAFTGTILEKSAETLPKVKCPTPIIQTTETSKRPVSKFRASRQK</sequence>